<dbReference type="STRING" id="403935.SAMN05216481_1259"/>
<organism evidence="2 3">
    <name type="scientific">Streptomyces radiopugnans</name>
    <dbReference type="NCBI Taxonomy" id="403935"/>
    <lineage>
        <taxon>Bacteria</taxon>
        <taxon>Bacillati</taxon>
        <taxon>Actinomycetota</taxon>
        <taxon>Actinomycetes</taxon>
        <taxon>Kitasatosporales</taxon>
        <taxon>Streptomycetaceae</taxon>
        <taxon>Streptomyces</taxon>
    </lineage>
</organism>
<dbReference type="AlphaFoldDB" id="A0A1H9KKT1"/>
<keyword evidence="3" id="KW-1185">Reference proteome</keyword>
<evidence type="ECO:0000259" key="1">
    <source>
        <dbReference type="Pfam" id="PF12680"/>
    </source>
</evidence>
<feature type="domain" description="SnoaL-like" evidence="1">
    <location>
        <begin position="18"/>
        <end position="107"/>
    </location>
</feature>
<dbReference type="EMBL" id="FOET01000025">
    <property type="protein sequence ID" value="SEQ99483.1"/>
    <property type="molecule type" value="Genomic_DNA"/>
</dbReference>
<sequence length="118" mass="12796">MTQNPTSTDPADLPEAITRYLTGRADKNVSAAASAFTPHATVTDDGHTYEGSEAITRWLGQTDTEYSYTTTITGAERTAPDRYTVHQHLEGNFPGGKVDLRCRFVLTHGLISELGIAP</sequence>
<protein>
    <recommendedName>
        <fullName evidence="1">SnoaL-like domain-containing protein</fullName>
    </recommendedName>
</protein>
<evidence type="ECO:0000313" key="3">
    <source>
        <dbReference type="Proteomes" id="UP000199055"/>
    </source>
</evidence>
<name>A0A1H9KKT1_9ACTN</name>
<proteinExistence type="predicted"/>
<dbReference type="Proteomes" id="UP000199055">
    <property type="component" value="Unassembled WGS sequence"/>
</dbReference>
<reference evidence="2 3" key="1">
    <citation type="submission" date="2016-10" db="EMBL/GenBank/DDBJ databases">
        <authorList>
            <person name="de Groot N.N."/>
        </authorList>
    </citation>
    <scope>NUCLEOTIDE SEQUENCE [LARGE SCALE GENOMIC DNA]</scope>
    <source>
        <strain evidence="2 3">CGMCC 4.3519</strain>
    </source>
</reference>
<dbReference type="Pfam" id="PF12680">
    <property type="entry name" value="SnoaL_2"/>
    <property type="match status" value="1"/>
</dbReference>
<dbReference type="Gene3D" id="3.10.450.50">
    <property type="match status" value="1"/>
</dbReference>
<dbReference type="InterPro" id="IPR032710">
    <property type="entry name" value="NTF2-like_dom_sf"/>
</dbReference>
<gene>
    <name evidence="2" type="ORF">SAMN05216481_1259</name>
</gene>
<dbReference type="InterPro" id="IPR037401">
    <property type="entry name" value="SnoaL-like"/>
</dbReference>
<accession>A0A1H9KKT1</accession>
<evidence type="ECO:0000313" key="2">
    <source>
        <dbReference type="EMBL" id="SEQ99483.1"/>
    </source>
</evidence>
<dbReference type="SUPFAM" id="SSF54427">
    <property type="entry name" value="NTF2-like"/>
    <property type="match status" value="1"/>
</dbReference>
<dbReference type="RefSeq" id="WP_093663321.1">
    <property type="nucleotide sequence ID" value="NZ_FOET01000025.1"/>
</dbReference>